<evidence type="ECO:0000313" key="6">
    <source>
        <dbReference type="Proteomes" id="UP000045175"/>
    </source>
</evidence>
<evidence type="ECO:0000313" key="3">
    <source>
        <dbReference type="EMBL" id="CRF44820.1"/>
    </source>
</evidence>
<keyword evidence="4" id="KW-1185">Reference proteome</keyword>
<gene>
    <name evidence="1" type="ORF">HAL011_07690</name>
    <name evidence="2" type="ORF">HAL013_11320</name>
    <name evidence="3" type="ORF">HAL09_14320</name>
</gene>
<evidence type="ECO:0000313" key="1">
    <source>
        <dbReference type="EMBL" id="CRF40993.1"/>
    </source>
</evidence>
<proteinExistence type="predicted"/>
<evidence type="ECO:0000313" key="2">
    <source>
        <dbReference type="EMBL" id="CRF42919.1"/>
    </source>
</evidence>
<dbReference type="EMBL" id="CDMH01000049">
    <property type="protein sequence ID" value="CRF42919.1"/>
    <property type="molecule type" value="Genomic_DNA"/>
</dbReference>
<dbReference type="AlphaFoldDB" id="A0A0K2XBX1"/>
<dbReference type="RefSeq" id="WP_156239950.1">
    <property type="nucleotide sequence ID" value="NZ_CDMH01000049.1"/>
</dbReference>
<sequence>MLTFNTERVKILKEIAQIVLSSEWDSDNASGLDTSKSAIERVKHFIGLIAYSEDKLNSTTRPALRESLEKGIKDYIENMQIVLTTRTEK</sequence>
<reference evidence="4" key="2">
    <citation type="submission" date="2014-12" db="EMBL/GenBank/DDBJ databases">
        <authorList>
            <person name="Smet A."/>
        </authorList>
    </citation>
    <scope>NUCLEOTIDE SEQUENCE [LARGE SCALE GENOMIC DNA]</scope>
</reference>
<accession>A0A0K2XBX1</accession>
<dbReference type="STRING" id="1578720.HAL011_07690"/>
<organism evidence="3 5">
    <name type="scientific">Helicobacter ailurogastricus</name>
    <dbReference type="NCBI Taxonomy" id="1578720"/>
    <lineage>
        <taxon>Bacteria</taxon>
        <taxon>Pseudomonadati</taxon>
        <taxon>Campylobacterota</taxon>
        <taxon>Epsilonproteobacteria</taxon>
        <taxon>Campylobacterales</taxon>
        <taxon>Helicobacteraceae</taxon>
        <taxon>Helicobacter</taxon>
    </lineage>
</organism>
<reference evidence="3" key="1">
    <citation type="submission" date="2014-12" db="EMBL/GenBank/DDBJ databases">
        <title>Whole genome sequences of four Staphylococcus schleiferi canine isolates.</title>
        <authorList>
            <person name="Misic A.M."/>
            <person name="Cain C."/>
            <person name="Morris D.O."/>
            <person name="Rankin S."/>
            <person name="Beiting D."/>
        </authorList>
    </citation>
    <scope>NUCLEOTIDE SEQUENCE</scope>
    <source>
        <strain evidence="1">ASB11</strain>
        <strain evidence="2">ASB13</strain>
        <strain evidence="3">ASB9</strain>
    </source>
</reference>
<protein>
    <submittedName>
        <fullName evidence="3">Uncharacterized protein</fullName>
    </submittedName>
</protein>
<dbReference type="Proteomes" id="UP000041394">
    <property type="component" value="Unassembled WGS sequence"/>
</dbReference>
<name>A0A0K2XBX1_9HELI</name>
<dbReference type="EMBL" id="CDMN01000058">
    <property type="protein sequence ID" value="CRF44820.1"/>
    <property type="molecule type" value="Genomic_DNA"/>
</dbReference>
<reference evidence="5 6" key="3">
    <citation type="submission" date="2014-12" db="EMBL/GenBank/DDBJ databases">
        <authorList>
            <person name="Jaenicke S."/>
        </authorList>
    </citation>
    <scope>NUCLEOTIDE SEQUENCE [LARGE SCALE GENOMIC DNA]</scope>
</reference>
<dbReference type="EMBL" id="CDML01000025">
    <property type="protein sequence ID" value="CRF40993.1"/>
    <property type="molecule type" value="Genomic_DNA"/>
</dbReference>
<evidence type="ECO:0000313" key="4">
    <source>
        <dbReference type="Proteomes" id="UP000038622"/>
    </source>
</evidence>
<evidence type="ECO:0000313" key="5">
    <source>
        <dbReference type="Proteomes" id="UP000041394"/>
    </source>
</evidence>
<dbReference type="Proteomes" id="UP000038622">
    <property type="component" value="Unassembled WGS sequence"/>
</dbReference>
<dbReference type="Proteomes" id="UP000045175">
    <property type="component" value="Unassembled WGS sequence"/>
</dbReference>